<feature type="domain" description="CUB" evidence="12">
    <location>
        <begin position="384"/>
        <end position="463"/>
    </location>
</feature>
<dbReference type="PROSITE" id="PS50026">
    <property type="entry name" value="EGF_3"/>
    <property type="match status" value="1"/>
</dbReference>
<feature type="chain" id="PRO_5041784555" description="Metalloendopeptidase" evidence="11">
    <location>
        <begin position="22"/>
        <end position="609"/>
    </location>
</feature>
<reference evidence="16" key="1">
    <citation type="submission" date="2024-02" db="UniProtKB">
        <authorList>
            <consortium name="WormBaseParasite"/>
        </authorList>
    </citation>
    <scope>IDENTIFICATION</scope>
</reference>
<evidence type="ECO:0000256" key="7">
    <source>
        <dbReference type="ARBA" id="ARBA00023145"/>
    </source>
</evidence>
<evidence type="ECO:0000256" key="6">
    <source>
        <dbReference type="ARBA" id="ARBA00023049"/>
    </source>
</evidence>
<dbReference type="InterPro" id="IPR034035">
    <property type="entry name" value="Astacin-like_dom"/>
</dbReference>
<organism evidence="15 16">
    <name type="scientific">Mesorhabditis belari</name>
    <dbReference type="NCBI Taxonomy" id="2138241"/>
    <lineage>
        <taxon>Eukaryota</taxon>
        <taxon>Metazoa</taxon>
        <taxon>Ecdysozoa</taxon>
        <taxon>Nematoda</taxon>
        <taxon>Chromadorea</taxon>
        <taxon>Rhabditida</taxon>
        <taxon>Rhabditina</taxon>
        <taxon>Rhabditomorpha</taxon>
        <taxon>Rhabditoidea</taxon>
        <taxon>Rhabditidae</taxon>
        <taxon>Mesorhabditinae</taxon>
        <taxon>Mesorhabditis</taxon>
    </lineage>
</organism>
<dbReference type="SMART" id="SM00235">
    <property type="entry name" value="ZnMc"/>
    <property type="match status" value="1"/>
</dbReference>
<dbReference type="EC" id="3.4.24.-" evidence="11"/>
<evidence type="ECO:0000256" key="5">
    <source>
        <dbReference type="ARBA" id="ARBA00022833"/>
    </source>
</evidence>
<keyword evidence="4 10" id="KW-0378">Hydrolase</keyword>
<dbReference type="PANTHER" id="PTHR10127:SF793">
    <property type="entry name" value="ZINC METALLOPROTEINASE NAS-31"/>
    <property type="match status" value="1"/>
</dbReference>
<keyword evidence="15" id="KW-1185">Reference proteome</keyword>
<keyword evidence="1 9" id="KW-0245">EGF-like domain</keyword>
<proteinExistence type="predicted"/>
<feature type="active site" evidence="10">
    <location>
        <position position="251"/>
    </location>
</feature>
<evidence type="ECO:0000259" key="12">
    <source>
        <dbReference type="PROSITE" id="PS01180"/>
    </source>
</evidence>
<dbReference type="InterPro" id="IPR000742">
    <property type="entry name" value="EGF"/>
</dbReference>
<dbReference type="InterPro" id="IPR024079">
    <property type="entry name" value="MetalloPept_cat_dom_sf"/>
</dbReference>
<evidence type="ECO:0000256" key="11">
    <source>
        <dbReference type="RuleBase" id="RU361183"/>
    </source>
</evidence>
<dbReference type="InterPro" id="IPR006026">
    <property type="entry name" value="Peptidase_Metallo"/>
</dbReference>
<evidence type="ECO:0000313" key="16">
    <source>
        <dbReference type="WBParaSite" id="MBELARI_LOCUS7029"/>
    </source>
</evidence>
<dbReference type="GO" id="GO:0004222">
    <property type="term" value="F:metalloendopeptidase activity"/>
    <property type="evidence" value="ECO:0007669"/>
    <property type="project" value="UniProtKB-UniRule"/>
</dbReference>
<dbReference type="InterPro" id="IPR001506">
    <property type="entry name" value="Peptidase_M12A"/>
</dbReference>
<feature type="binding site" evidence="10">
    <location>
        <position position="260"/>
    </location>
    <ligand>
        <name>Zn(2+)</name>
        <dbReference type="ChEBI" id="CHEBI:29105"/>
        <note>catalytic</note>
    </ligand>
</feature>
<feature type="binding site" evidence="10">
    <location>
        <position position="250"/>
    </location>
    <ligand>
        <name>Zn(2+)</name>
        <dbReference type="ChEBI" id="CHEBI:29105"/>
        <note>catalytic</note>
    </ligand>
</feature>
<keyword evidence="11" id="KW-0732">Signal</keyword>
<dbReference type="PROSITE" id="PS01186">
    <property type="entry name" value="EGF_2"/>
    <property type="match status" value="1"/>
</dbReference>
<dbReference type="Gene3D" id="3.40.390.10">
    <property type="entry name" value="Collagenase (Catalytic Domain)"/>
    <property type="match status" value="1"/>
</dbReference>
<dbReference type="GO" id="GO:0008270">
    <property type="term" value="F:zinc ion binding"/>
    <property type="evidence" value="ECO:0007669"/>
    <property type="project" value="UniProtKB-UniRule"/>
</dbReference>
<keyword evidence="2 10" id="KW-0645">Protease</keyword>
<sequence length="609" mass="68081">MSSQLFHVSLLFLLAVCCVESIGLGRIQGKLPFIKHKWGMLSKEKINEFKQSFGRATNVDRFLMALDRMNTARRDYKPTDAEKAEWAAKLKHLQNYVRSPRLPNEKTIDEINQAAGLAESLYGGDMKLTDAQVDALLGEFVDDDEVEGQVETREKRQAYYDGGYPYITWGTTFYYYFDENYAPAKQTVARMAIAFWANVTCINFVEDENAPNRVRFYLGTLCNSNVGMVGGEQSIQLTEGCANNFRNAAHEIAHALGFFHIMSRFDRNDSITVYLDNTSNTSNYNYGIPYDYGSLMQYDETAFSIDGTTKTMMAKVIPYQNVMGGNQVSFYDISMMNEHYQCKQFCPTGATCVNGGFRDSKNCNICFCPSGWGGPTCSDRAPGCGATLTATTTLQTQNWTIGTANVENPTFETCSFLIKAPAGNKVEVVIKALTSDKCTAGCTQKSIEVKGSSDHRLTGLRYCCIEDVGNKIISEGHIVPTTSKKTTTTPLPACQRCTKNVDEIYNEKYYAKLGTPAYRYSNDPANNNCLIADWFCRVNAPETTAVFELWQGESYTENLYGYREDGKSSIGYNSTIAGGDYRPFVCNDDEQWSFDGVTDFKLDCFAPDD</sequence>
<dbReference type="InterPro" id="IPR035914">
    <property type="entry name" value="Sperma_CUB_dom_sf"/>
</dbReference>
<dbReference type="Pfam" id="PF01400">
    <property type="entry name" value="Astacin"/>
    <property type="match status" value="1"/>
</dbReference>
<keyword evidence="7" id="KW-0865">Zymogen</keyword>
<dbReference type="AlphaFoldDB" id="A0AAF3FIT9"/>
<feature type="binding site" evidence="10">
    <location>
        <position position="254"/>
    </location>
    <ligand>
        <name>Zn(2+)</name>
        <dbReference type="ChEBI" id="CHEBI:29105"/>
        <note>catalytic</note>
    </ligand>
</feature>
<name>A0AAF3FIT9_9BILA</name>
<dbReference type="InterPro" id="IPR000859">
    <property type="entry name" value="CUB_dom"/>
</dbReference>
<evidence type="ECO:0000256" key="4">
    <source>
        <dbReference type="ARBA" id="ARBA00022801"/>
    </source>
</evidence>
<dbReference type="CDD" id="cd04280">
    <property type="entry name" value="ZnMc_astacin_like"/>
    <property type="match status" value="1"/>
</dbReference>
<feature type="disulfide bond" evidence="9">
    <location>
        <begin position="368"/>
        <end position="377"/>
    </location>
</feature>
<keyword evidence="5 10" id="KW-0862">Zinc</keyword>
<dbReference type="WBParaSite" id="MBELARI_LOCUS7029">
    <property type="protein sequence ID" value="MBELARI_LOCUS7029"/>
    <property type="gene ID" value="MBELARI_LOCUS7029"/>
</dbReference>
<evidence type="ECO:0000259" key="14">
    <source>
        <dbReference type="PROSITE" id="PS51864"/>
    </source>
</evidence>
<feature type="domain" description="EGF-like" evidence="13">
    <location>
        <begin position="338"/>
        <end position="378"/>
    </location>
</feature>
<dbReference type="PRINTS" id="PR00480">
    <property type="entry name" value="ASTACIN"/>
</dbReference>
<dbReference type="SUPFAM" id="SSF49854">
    <property type="entry name" value="Spermadhesin, CUB domain"/>
    <property type="match status" value="1"/>
</dbReference>
<evidence type="ECO:0000256" key="8">
    <source>
        <dbReference type="ARBA" id="ARBA00023157"/>
    </source>
</evidence>
<accession>A0AAF3FIT9</accession>
<dbReference type="PROSITE" id="PS51864">
    <property type="entry name" value="ASTACIN"/>
    <property type="match status" value="1"/>
</dbReference>
<dbReference type="Proteomes" id="UP000887575">
    <property type="component" value="Unassembled WGS sequence"/>
</dbReference>
<evidence type="ECO:0000256" key="3">
    <source>
        <dbReference type="ARBA" id="ARBA00022723"/>
    </source>
</evidence>
<evidence type="ECO:0000313" key="15">
    <source>
        <dbReference type="Proteomes" id="UP000887575"/>
    </source>
</evidence>
<dbReference type="PROSITE" id="PS01180">
    <property type="entry name" value="CUB"/>
    <property type="match status" value="1"/>
</dbReference>
<protein>
    <recommendedName>
        <fullName evidence="11">Metalloendopeptidase</fullName>
        <ecNumber evidence="11">3.4.24.-</ecNumber>
    </recommendedName>
</protein>
<feature type="signal peptide" evidence="11">
    <location>
        <begin position="1"/>
        <end position="21"/>
    </location>
</feature>
<dbReference type="PANTHER" id="PTHR10127">
    <property type="entry name" value="DISCOIDIN, CUB, EGF, LAMININ , AND ZINC METALLOPROTEASE DOMAIN CONTAINING"/>
    <property type="match status" value="1"/>
</dbReference>
<dbReference type="PROSITE" id="PS00022">
    <property type="entry name" value="EGF_1"/>
    <property type="match status" value="1"/>
</dbReference>
<dbReference type="SUPFAM" id="SSF55486">
    <property type="entry name" value="Metalloproteases ('zincins'), catalytic domain"/>
    <property type="match status" value="1"/>
</dbReference>
<evidence type="ECO:0000256" key="10">
    <source>
        <dbReference type="PROSITE-ProRule" id="PRU01211"/>
    </source>
</evidence>
<keyword evidence="8 9" id="KW-1015">Disulfide bond</keyword>
<keyword evidence="3 10" id="KW-0479">Metal-binding</keyword>
<comment type="caution">
    <text evidence="9">Lacks conserved residue(s) required for the propagation of feature annotation.</text>
</comment>
<evidence type="ECO:0000259" key="13">
    <source>
        <dbReference type="PROSITE" id="PS50026"/>
    </source>
</evidence>
<evidence type="ECO:0000256" key="1">
    <source>
        <dbReference type="ARBA" id="ARBA00022536"/>
    </source>
</evidence>
<feature type="disulfide bond" evidence="9">
    <location>
        <begin position="342"/>
        <end position="352"/>
    </location>
</feature>
<evidence type="ECO:0000256" key="9">
    <source>
        <dbReference type="PROSITE-ProRule" id="PRU00076"/>
    </source>
</evidence>
<dbReference type="GO" id="GO:0006508">
    <property type="term" value="P:proteolysis"/>
    <property type="evidence" value="ECO:0007669"/>
    <property type="project" value="UniProtKB-KW"/>
</dbReference>
<evidence type="ECO:0000256" key="2">
    <source>
        <dbReference type="ARBA" id="ARBA00022670"/>
    </source>
</evidence>
<feature type="domain" description="Peptidase M12A" evidence="14">
    <location>
        <begin position="157"/>
        <end position="343"/>
    </location>
</feature>
<keyword evidence="6 10" id="KW-0482">Metalloprotease</keyword>
<comment type="cofactor">
    <cofactor evidence="10 11">
        <name>Zn(2+)</name>
        <dbReference type="ChEBI" id="CHEBI:29105"/>
    </cofactor>
    <text evidence="10 11">Binds 1 zinc ion per subunit.</text>
</comment>